<dbReference type="Proteomes" id="UP000009235">
    <property type="component" value="Chromosome"/>
</dbReference>
<dbReference type="EMBL" id="CP002786">
    <property type="protein sequence ID" value="AEF40894.1"/>
    <property type="molecule type" value="Genomic_DNA"/>
</dbReference>
<organism evidence="1 2">
    <name type="scientific">Hoyosella subflava (strain DSM 45089 / JCM 17490 / NBRC 109087 / DQS3-9A1)</name>
    <name type="common">Amycolicicoccus subflavus</name>
    <dbReference type="NCBI Taxonomy" id="443218"/>
    <lineage>
        <taxon>Bacteria</taxon>
        <taxon>Bacillati</taxon>
        <taxon>Actinomycetota</taxon>
        <taxon>Actinomycetes</taxon>
        <taxon>Mycobacteriales</taxon>
        <taxon>Hoyosellaceae</taxon>
        <taxon>Hoyosella</taxon>
    </lineage>
</organism>
<keyword evidence="2" id="KW-1185">Reference proteome</keyword>
<protein>
    <recommendedName>
        <fullName evidence="3">Haloalkane dehalogenase</fullName>
    </recommendedName>
</protein>
<evidence type="ECO:0000313" key="2">
    <source>
        <dbReference type="Proteomes" id="UP000009235"/>
    </source>
</evidence>
<dbReference type="STRING" id="443218.AS9A_2447"/>
<accession>F6EEU4</accession>
<dbReference type="AlphaFoldDB" id="F6EEU4"/>
<evidence type="ECO:0008006" key="3">
    <source>
        <dbReference type="Google" id="ProtNLM"/>
    </source>
</evidence>
<name>F6EEU4_HOYSD</name>
<proteinExistence type="predicted"/>
<gene>
    <name evidence="1" type="ordered locus">AS9A_2447</name>
</gene>
<dbReference type="KEGG" id="asd:AS9A_2447"/>
<dbReference type="HOGENOM" id="CLU_3228743_0_0_11"/>
<sequence length="43" mass="4533">MTALAEAAGLSEPDVIPGRHFFPEDSAGMIVDRIARIVSASFS</sequence>
<reference evidence="1 2" key="1">
    <citation type="journal article" date="2011" name="J. Bacteriol.">
        <title>Complete genome sequence of Amycolicicoccus subflavus DQS3-9A1T, an actinomycete isolated from crude oil-polluted soil.</title>
        <authorList>
            <person name="Cai M."/>
            <person name="Chen W.M."/>
            <person name="Nie Y."/>
            <person name="Chi C.Q."/>
            <person name="Wang Y.N."/>
            <person name="Tang Y.Q."/>
            <person name="Li G.Y."/>
            <person name="Wu X.L."/>
        </authorList>
    </citation>
    <scope>NUCLEOTIDE SEQUENCE [LARGE SCALE GENOMIC DNA]</scope>
    <source>
        <strain evidence="2">DSM 45089 / DQS3-9A1</strain>
    </source>
</reference>
<evidence type="ECO:0000313" key="1">
    <source>
        <dbReference type="EMBL" id="AEF40894.1"/>
    </source>
</evidence>